<organism evidence="2 3">
    <name type="scientific">Actinoplanes auranticolor</name>
    <dbReference type="NCBI Taxonomy" id="47988"/>
    <lineage>
        <taxon>Bacteria</taxon>
        <taxon>Bacillati</taxon>
        <taxon>Actinomycetota</taxon>
        <taxon>Actinomycetes</taxon>
        <taxon>Micromonosporales</taxon>
        <taxon>Micromonosporaceae</taxon>
        <taxon>Actinoplanes</taxon>
    </lineage>
</organism>
<proteinExistence type="predicted"/>
<reference evidence="2" key="1">
    <citation type="submission" date="2021-03" db="EMBL/GenBank/DDBJ databases">
        <title>Whole genome shotgun sequence of Actinoplanes auranticolor NBRC 12245.</title>
        <authorList>
            <person name="Komaki H."/>
            <person name="Tamura T."/>
        </authorList>
    </citation>
    <scope>NUCLEOTIDE SEQUENCE</scope>
    <source>
        <strain evidence="2">NBRC 12245</strain>
    </source>
</reference>
<dbReference type="Proteomes" id="UP000681340">
    <property type="component" value="Unassembled WGS sequence"/>
</dbReference>
<evidence type="ECO:0000313" key="2">
    <source>
        <dbReference type="EMBL" id="GIM66805.1"/>
    </source>
</evidence>
<dbReference type="Pfam" id="PF01636">
    <property type="entry name" value="APH"/>
    <property type="match status" value="1"/>
</dbReference>
<gene>
    <name evidence="2" type="ORF">Aau02nite_24530</name>
</gene>
<evidence type="ECO:0000313" key="3">
    <source>
        <dbReference type="Proteomes" id="UP000681340"/>
    </source>
</evidence>
<sequence>MKTLPDNPNLDHLRRQAKDLLTGLRDIRPDATLADAQASLAEQYGFRTWTDLKAEADRRRGHAEVADPALARRIAGRFGLGDVVGEMRSVSRPDEMGRRWLLQTGRGRWAPRTVDDVYPVTDGEDNARFQEAAARAGVTLPAPVRSVSGAVVEVIDGSQWRVYEWLRSGPPLAAPVSATVTGKVGDMLATLHGLRVPVDGTCPWSSVRLASSSWPELAEVAAAEGAGWAPVLAAAVPTLAELESVGNRAAPAAAVLCHNNVSPGNVRVGPDGRLILTGWEHADGLPPAWELAAALVSWAVIPAGGSTPRGRGLWPTVIGRGPAACHR</sequence>
<evidence type="ECO:0000259" key="1">
    <source>
        <dbReference type="Pfam" id="PF01636"/>
    </source>
</evidence>
<accession>A0A919S8P6</accession>
<name>A0A919S8P6_9ACTN</name>
<keyword evidence="3" id="KW-1185">Reference proteome</keyword>
<dbReference type="EMBL" id="BOQL01000021">
    <property type="protein sequence ID" value="GIM66805.1"/>
    <property type="molecule type" value="Genomic_DNA"/>
</dbReference>
<dbReference type="InterPro" id="IPR002575">
    <property type="entry name" value="Aminoglycoside_PTrfase"/>
</dbReference>
<feature type="domain" description="Aminoglycoside phosphotransferase" evidence="1">
    <location>
        <begin position="98"/>
        <end position="299"/>
    </location>
</feature>
<dbReference type="SUPFAM" id="SSF56112">
    <property type="entry name" value="Protein kinase-like (PK-like)"/>
    <property type="match status" value="1"/>
</dbReference>
<dbReference type="RefSeq" id="WP_212988483.1">
    <property type="nucleotide sequence ID" value="NZ_BAABEA010000019.1"/>
</dbReference>
<comment type="caution">
    <text evidence="2">The sequence shown here is derived from an EMBL/GenBank/DDBJ whole genome shotgun (WGS) entry which is preliminary data.</text>
</comment>
<dbReference type="AlphaFoldDB" id="A0A919S8P6"/>
<dbReference type="InterPro" id="IPR011009">
    <property type="entry name" value="Kinase-like_dom_sf"/>
</dbReference>
<dbReference type="Gene3D" id="3.90.1200.10">
    <property type="match status" value="1"/>
</dbReference>
<protein>
    <recommendedName>
        <fullName evidence="1">Aminoglycoside phosphotransferase domain-containing protein</fullName>
    </recommendedName>
</protein>